<dbReference type="GO" id="GO:0003700">
    <property type="term" value="F:DNA-binding transcription factor activity"/>
    <property type="evidence" value="ECO:0007669"/>
    <property type="project" value="InterPro"/>
</dbReference>
<dbReference type="SMART" id="SM00353">
    <property type="entry name" value="HLH"/>
    <property type="match status" value="1"/>
</dbReference>
<proteinExistence type="predicted"/>
<dbReference type="InterPro" id="IPR036638">
    <property type="entry name" value="HLH_DNA-bd_sf"/>
</dbReference>
<dbReference type="Proteomes" id="UP000327085">
    <property type="component" value="Chromosome 2"/>
</dbReference>
<gene>
    <name evidence="9" type="ORF">ALMOND_2B000378</name>
</gene>
<organism evidence="9 10">
    <name type="scientific">Prunus dulcis</name>
    <name type="common">Almond</name>
    <name type="synonym">Amygdalus dulcis</name>
    <dbReference type="NCBI Taxonomy" id="3755"/>
    <lineage>
        <taxon>Eukaryota</taxon>
        <taxon>Viridiplantae</taxon>
        <taxon>Streptophyta</taxon>
        <taxon>Embryophyta</taxon>
        <taxon>Tracheophyta</taxon>
        <taxon>Spermatophyta</taxon>
        <taxon>Magnoliopsida</taxon>
        <taxon>eudicotyledons</taxon>
        <taxon>Gunneridae</taxon>
        <taxon>Pentapetalae</taxon>
        <taxon>rosids</taxon>
        <taxon>fabids</taxon>
        <taxon>Rosales</taxon>
        <taxon>Rosaceae</taxon>
        <taxon>Amygdaloideae</taxon>
        <taxon>Amygdaleae</taxon>
        <taxon>Prunus</taxon>
    </lineage>
</organism>
<dbReference type="PANTHER" id="PTHR11514">
    <property type="entry name" value="MYC"/>
    <property type="match status" value="1"/>
</dbReference>
<accession>A0A5E4FBN8</accession>
<sequence length="496" mass="55163">MEELIISPSSSSSLVSLPQETSPSLQQRLQFIVQSQPDWWSYAIFWQPSNDHQDNGRLFLTWGDGHFQGSKDPSAKHHNNPYGILSERRKILKGIQSLINDNNPDHHQDSIMDHMGLDADVSDGEWFYVMSLARSFSIGETAISASVPGKAFSSGSVVWLTGSHELQFYNCDRAKEAQMHGFQTLVCIPTPTGVLEMGSSDSIRENWSLVQQAKSLFGSDLICSVADQPDPETRSPIDFINRNFSFADIGIIAGVEEEEDDKKEVALDLTMMKRKGGNPGTGLYPDSNANPKPDYSDSDGPKRTPKKRGRKPGLGRDTPLNHVEAERQRREKLNHRFYALRAVVPNVSRMDKASLLSDAVSYINELKTKVDELESQVQRESKKVKVETGDNLDIQSTTTSVEQIAKPPSSSANGSGLEVEVKIVGTDAMIRVQSENVNYPSARLMAALRDLELQIHHASLSCINELMLQDIVLKVPENMRSEDSLKSALLRILDQN</sequence>
<dbReference type="CDD" id="cd11449">
    <property type="entry name" value="bHLH_AtAIB_like"/>
    <property type="match status" value="1"/>
</dbReference>
<evidence type="ECO:0000313" key="9">
    <source>
        <dbReference type="EMBL" id="VVA25533.1"/>
    </source>
</evidence>
<dbReference type="AlphaFoldDB" id="A0A5E4FBN8"/>
<evidence type="ECO:0000259" key="8">
    <source>
        <dbReference type="PROSITE" id="PS50888"/>
    </source>
</evidence>
<dbReference type="Gramene" id="VVA25533">
    <property type="protein sequence ID" value="VVA25533"/>
    <property type="gene ID" value="Prudul26B000378"/>
</dbReference>
<dbReference type="InterPro" id="IPR025610">
    <property type="entry name" value="MYC/MYB_N"/>
</dbReference>
<evidence type="ECO:0000256" key="3">
    <source>
        <dbReference type="ARBA" id="ARBA00023163"/>
    </source>
</evidence>
<dbReference type="EMBL" id="CABIKO010000095">
    <property type="protein sequence ID" value="VVA25533.1"/>
    <property type="molecule type" value="Genomic_DNA"/>
</dbReference>
<feature type="region of interest" description="Disordered" evidence="7">
    <location>
        <begin position="274"/>
        <end position="325"/>
    </location>
</feature>
<name>A0A5E4FBN8_PRUDU</name>
<feature type="compositionally biased region" description="Basic residues" evidence="7">
    <location>
        <begin position="303"/>
        <end position="313"/>
    </location>
</feature>
<dbReference type="Pfam" id="PF00010">
    <property type="entry name" value="HLH"/>
    <property type="match status" value="1"/>
</dbReference>
<keyword evidence="3 5" id="KW-0804">Transcription</keyword>
<keyword evidence="4 5" id="KW-0539">Nucleus</keyword>
<dbReference type="InterPro" id="IPR054502">
    <property type="entry name" value="bHLH-TF_ACT-like_plant"/>
</dbReference>
<dbReference type="InParanoid" id="A0A5E4FBN8"/>
<dbReference type="Pfam" id="PF14215">
    <property type="entry name" value="bHLH-MYC_N"/>
    <property type="match status" value="1"/>
</dbReference>
<dbReference type="InterPro" id="IPR011598">
    <property type="entry name" value="bHLH_dom"/>
</dbReference>
<evidence type="ECO:0000256" key="2">
    <source>
        <dbReference type="ARBA" id="ARBA00023015"/>
    </source>
</evidence>
<reference evidence="10" key="1">
    <citation type="journal article" date="2020" name="Plant J.">
        <title>Transposons played a major role in the diversification between the closely related almond and peach genomes: results from the almond genome sequence.</title>
        <authorList>
            <person name="Alioto T."/>
            <person name="Alexiou K.G."/>
            <person name="Bardil A."/>
            <person name="Barteri F."/>
            <person name="Castanera R."/>
            <person name="Cruz F."/>
            <person name="Dhingra A."/>
            <person name="Duval H."/>
            <person name="Fernandez I Marti A."/>
            <person name="Frias L."/>
            <person name="Galan B."/>
            <person name="Garcia J.L."/>
            <person name="Howad W."/>
            <person name="Gomez-Garrido J."/>
            <person name="Gut M."/>
            <person name="Julca I."/>
            <person name="Morata J."/>
            <person name="Puigdomenech P."/>
            <person name="Ribeca P."/>
            <person name="Rubio Cabetas M.J."/>
            <person name="Vlasova A."/>
            <person name="Wirthensohn M."/>
            <person name="Garcia-Mas J."/>
            <person name="Gabaldon T."/>
            <person name="Casacuberta J.M."/>
            <person name="Arus P."/>
        </authorList>
    </citation>
    <scope>NUCLEOTIDE SEQUENCE [LARGE SCALE GENOMIC DNA]</scope>
    <source>
        <strain evidence="10">cv. Texas</strain>
    </source>
</reference>
<dbReference type="GO" id="GO:0046983">
    <property type="term" value="F:protein dimerization activity"/>
    <property type="evidence" value="ECO:0007669"/>
    <property type="project" value="InterPro"/>
</dbReference>
<keyword evidence="2 5" id="KW-0805">Transcription regulation</keyword>
<dbReference type="Gene3D" id="4.10.280.10">
    <property type="entry name" value="Helix-loop-helix DNA-binding domain"/>
    <property type="match status" value="1"/>
</dbReference>
<comment type="subcellular location">
    <subcellularLocation>
        <location evidence="1 5">Nucleus</location>
    </subcellularLocation>
</comment>
<evidence type="ECO:0000313" key="10">
    <source>
        <dbReference type="Proteomes" id="UP000327085"/>
    </source>
</evidence>
<dbReference type="InterPro" id="IPR045084">
    <property type="entry name" value="AIB/MYC-like"/>
</dbReference>
<evidence type="ECO:0000256" key="4">
    <source>
        <dbReference type="ARBA" id="ARBA00023242"/>
    </source>
</evidence>
<dbReference type="PROSITE" id="PS50888">
    <property type="entry name" value="BHLH"/>
    <property type="match status" value="1"/>
</dbReference>
<dbReference type="GO" id="GO:0000976">
    <property type="term" value="F:transcription cis-regulatory region binding"/>
    <property type="evidence" value="ECO:0007669"/>
    <property type="project" value="TreeGrafter"/>
</dbReference>
<evidence type="ECO:0000256" key="7">
    <source>
        <dbReference type="SAM" id="MobiDB-lite"/>
    </source>
</evidence>
<feature type="domain" description="BHLH" evidence="8">
    <location>
        <begin position="317"/>
        <end position="366"/>
    </location>
</feature>
<dbReference type="GO" id="GO:0005634">
    <property type="term" value="C:nucleus"/>
    <property type="evidence" value="ECO:0007669"/>
    <property type="project" value="UniProtKB-SubCell"/>
</dbReference>
<dbReference type="Pfam" id="PF22754">
    <property type="entry name" value="bHLH-TF_ACT-like_plant"/>
    <property type="match status" value="1"/>
</dbReference>
<evidence type="ECO:0000256" key="1">
    <source>
        <dbReference type="ARBA" id="ARBA00004123"/>
    </source>
</evidence>
<dbReference type="OMA" id="DSIRENW"/>
<dbReference type="FunCoup" id="A0A5E4FBN8">
    <property type="interactions" value="1"/>
</dbReference>
<feature type="coiled-coil region" evidence="6">
    <location>
        <begin position="356"/>
        <end position="383"/>
    </location>
</feature>
<protein>
    <recommendedName>
        <fullName evidence="5">Transcription factor</fullName>
        <shortName evidence="5">bHLH transcription factor</shortName>
    </recommendedName>
    <alternativeName>
        <fullName evidence="5">Basic helix-loop-helix protein</fullName>
    </alternativeName>
</protein>
<dbReference type="PANTHER" id="PTHR11514:SF40">
    <property type="entry name" value="TRANSCRIPTION FACTOR BHLH14"/>
    <property type="match status" value="1"/>
</dbReference>
<dbReference type="SUPFAM" id="SSF47459">
    <property type="entry name" value="HLH, helix-loop-helix DNA-binding domain"/>
    <property type="match status" value="1"/>
</dbReference>
<keyword evidence="6" id="KW-0175">Coiled coil</keyword>
<evidence type="ECO:0000256" key="6">
    <source>
        <dbReference type="SAM" id="Coils"/>
    </source>
</evidence>
<evidence type="ECO:0000256" key="5">
    <source>
        <dbReference type="RuleBase" id="RU369104"/>
    </source>
</evidence>